<reference evidence="5 7" key="1">
    <citation type="submission" date="2023-07" db="EMBL/GenBank/DDBJ databases">
        <title>Sorghum-associated microbial communities from plants grown in Nebraska, USA.</title>
        <authorList>
            <person name="Schachtman D."/>
        </authorList>
    </citation>
    <scope>NUCLEOTIDE SEQUENCE</scope>
    <source>
        <strain evidence="5">DS1006</strain>
        <strain evidence="6 7">DS1016</strain>
    </source>
</reference>
<dbReference type="EMBL" id="JAUSRG010000003">
    <property type="protein sequence ID" value="MDP9904630.1"/>
    <property type="molecule type" value="Genomic_DNA"/>
</dbReference>
<keyword evidence="3" id="KW-0812">Transmembrane</keyword>
<feature type="region of interest" description="Disordered" evidence="2">
    <location>
        <begin position="1"/>
        <end position="27"/>
    </location>
</feature>
<dbReference type="EMBL" id="JAUSTF010000004">
    <property type="protein sequence ID" value="MDQ0180941.1"/>
    <property type="molecule type" value="Genomic_DNA"/>
</dbReference>
<feature type="domain" description="Cell envelope-related transcriptional attenuator" evidence="4">
    <location>
        <begin position="113"/>
        <end position="257"/>
    </location>
</feature>
<evidence type="ECO:0000313" key="5">
    <source>
        <dbReference type="EMBL" id="MDP9904630.1"/>
    </source>
</evidence>
<dbReference type="InterPro" id="IPR050922">
    <property type="entry name" value="LytR/CpsA/Psr_CW_biosynth"/>
</dbReference>
<organism evidence="5 8">
    <name type="scientific">Arthrobacter bambusae</name>
    <dbReference type="NCBI Taxonomy" id="1338426"/>
    <lineage>
        <taxon>Bacteria</taxon>
        <taxon>Bacillati</taxon>
        <taxon>Actinomycetota</taxon>
        <taxon>Actinomycetes</taxon>
        <taxon>Micrococcales</taxon>
        <taxon>Micrococcaceae</taxon>
        <taxon>Arthrobacter</taxon>
    </lineage>
</organism>
<evidence type="ECO:0000313" key="7">
    <source>
        <dbReference type="Proteomes" id="UP001230951"/>
    </source>
</evidence>
<protein>
    <submittedName>
        <fullName evidence="5">LCP family protein required for cell wall assembly</fullName>
    </submittedName>
</protein>
<dbReference type="PANTHER" id="PTHR33392">
    <property type="entry name" value="POLYISOPRENYL-TEICHOIC ACID--PEPTIDOGLYCAN TEICHOIC ACID TRANSFERASE TAGU"/>
    <property type="match status" value="1"/>
</dbReference>
<evidence type="ECO:0000259" key="4">
    <source>
        <dbReference type="Pfam" id="PF03816"/>
    </source>
</evidence>
<dbReference type="PANTHER" id="PTHR33392:SF6">
    <property type="entry name" value="POLYISOPRENYL-TEICHOIC ACID--PEPTIDOGLYCAN TEICHOIC ACID TRANSFERASE TAGU"/>
    <property type="match status" value="1"/>
</dbReference>
<keyword evidence="3" id="KW-0472">Membrane</keyword>
<proteinExistence type="inferred from homology"/>
<dbReference type="AlphaFoldDB" id="A0AAW8DGX6"/>
<comment type="caution">
    <text evidence="5">The sequence shown here is derived from an EMBL/GenBank/DDBJ whole genome shotgun (WGS) entry which is preliminary data.</text>
</comment>
<dbReference type="RefSeq" id="WP_306960440.1">
    <property type="nucleotide sequence ID" value="NZ_JAUSRG010000003.1"/>
</dbReference>
<sequence>MTDELGITKEVAPQSGPRRQKERKSHKPRNVLLAAAALLLVAATVAGGYVVNLVHTFNSGTKKIATAFPEESTRPQKAASIGGNAPLNILLLGSDSRGATETDAVNGSATDQRSDTLMLLHIPADRKNIYTISLMRDTWVPVPGHGEAKINAALAFGGVPLMVQTVEAFLKQRIDHVAMINFDGFEGLTNSLGGVNVNVTFPFTSSDDPNLHFNAGHNTLSGQQALSFVRERYAFPDGDYQRVRNQQAFIKGLVAKTINANTLSNPVTISNMVGAFSPYVAVDSGLDAATIAKLAFELKDIRQQDMVMFTLPTRGTGTSTDGQSIVLTDPAQIGKVTKALSEDKLGDYVAANNFEKGN</sequence>
<keyword evidence="7" id="KW-1185">Reference proteome</keyword>
<evidence type="ECO:0000256" key="2">
    <source>
        <dbReference type="SAM" id="MobiDB-lite"/>
    </source>
</evidence>
<dbReference type="Proteomes" id="UP001242995">
    <property type="component" value="Unassembled WGS sequence"/>
</dbReference>
<keyword evidence="3" id="KW-1133">Transmembrane helix</keyword>
<name>A0AAW8DGX6_9MICC</name>
<accession>A0AAW8DGX6</accession>
<evidence type="ECO:0000313" key="8">
    <source>
        <dbReference type="Proteomes" id="UP001242995"/>
    </source>
</evidence>
<feature type="transmembrane region" description="Helical" evidence="3">
    <location>
        <begin position="31"/>
        <end position="51"/>
    </location>
</feature>
<evidence type="ECO:0000313" key="6">
    <source>
        <dbReference type="EMBL" id="MDQ0180941.1"/>
    </source>
</evidence>
<comment type="similarity">
    <text evidence="1">Belongs to the LytR/CpsA/Psr (LCP) family.</text>
</comment>
<feature type="compositionally biased region" description="Basic residues" evidence="2">
    <location>
        <begin position="18"/>
        <end position="27"/>
    </location>
</feature>
<dbReference type="Pfam" id="PF03816">
    <property type="entry name" value="LytR_cpsA_psr"/>
    <property type="match status" value="1"/>
</dbReference>
<dbReference type="InterPro" id="IPR004474">
    <property type="entry name" value="LytR_CpsA_psr"/>
</dbReference>
<evidence type="ECO:0000256" key="1">
    <source>
        <dbReference type="ARBA" id="ARBA00006068"/>
    </source>
</evidence>
<dbReference type="Proteomes" id="UP001230951">
    <property type="component" value="Unassembled WGS sequence"/>
</dbReference>
<dbReference type="Gene3D" id="3.40.630.190">
    <property type="entry name" value="LCP protein"/>
    <property type="match status" value="1"/>
</dbReference>
<evidence type="ECO:0000256" key="3">
    <source>
        <dbReference type="SAM" id="Phobius"/>
    </source>
</evidence>
<dbReference type="NCBIfam" id="TIGR00350">
    <property type="entry name" value="lytR_cpsA_psr"/>
    <property type="match status" value="1"/>
</dbReference>
<gene>
    <name evidence="5" type="ORF">J2S90_001585</name>
    <name evidence="6" type="ORF">J2S93_002368</name>
</gene>